<evidence type="ECO:0000256" key="8">
    <source>
        <dbReference type="ARBA" id="ARBA00023136"/>
    </source>
</evidence>
<evidence type="ECO:0000313" key="12">
    <source>
        <dbReference type="Proteomes" id="UP000004994"/>
    </source>
</evidence>
<name>A0A3Q7G6L7_SOLLC</name>
<feature type="transmembrane region" description="Helical" evidence="9">
    <location>
        <begin position="204"/>
        <end position="226"/>
    </location>
</feature>
<feature type="region of interest" description="Disordered" evidence="10">
    <location>
        <begin position="264"/>
        <end position="285"/>
    </location>
</feature>
<dbReference type="EnsemblPlants" id="Solyc04g064640.3.1">
    <property type="protein sequence ID" value="Solyc04g064640.3.1"/>
    <property type="gene ID" value="Solyc04g064640.3"/>
</dbReference>
<evidence type="ECO:0000256" key="7">
    <source>
        <dbReference type="ARBA" id="ARBA00022989"/>
    </source>
</evidence>
<comment type="caution">
    <text evidence="9">Lacks conserved residue(s) required for the propagation of feature annotation.</text>
</comment>
<dbReference type="GO" id="GO:0051119">
    <property type="term" value="F:sugar transmembrane transporter activity"/>
    <property type="evidence" value="ECO:0000318"/>
    <property type="project" value="GO_Central"/>
</dbReference>
<protein>
    <recommendedName>
        <fullName evidence="9">Bidirectional sugar transporter SWEET</fullName>
    </recommendedName>
</protein>
<comment type="subcellular location">
    <subcellularLocation>
        <location evidence="1">Endomembrane system</location>
        <topology evidence="1">Multi-pass membrane protein</topology>
    </subcellularLocation>
</comment>
<dbReference type="GO" id="GO:0016020">
    <property type="term" value="C:membrane"/>
    <property type="evidence" value="ECO:0000318"/>
    <property type="project" value="GO_Central"/>
</dbReference>
<feature type="transmembrane region" description="Helical" evidence="9">
    <location>
        <begin position="146"/>
        <end position="166"/>
    </location>
</feature>
<dbReference type="STRING" id="4081.A0A3Q7G6L7"/>
<evidence type="ECO:0000256" key="4">
    <source>
        <dbReference type="ARBA" id="ARBA00022597"/>
    </source>
</evidence>
<dbReference type="FunFam" id="1.20.1280.290:FF:000002">
    <property type="entry name" value="Bidirectional sugar transporter SWEET"/>
    <property type="match status" value="1"/>
</dbReference>
<comment type="similarity">
    <text evidence="2 9">Belongs to the SWEET sugar transporter family.</text>
</comment>
<keyword evidence="6" id="KW-0677">Repeat</keyword>
<organism evidence="11">
    <name type="scientific">Solanum lycopersicum</name>
    <name type="common">Tomato</name>
    <name type="synonym">Lycopersicon esculentum</name>
    <dbReference type="NCBI Taxonomy" id="4081"/>
    <lineage>
        <taxon>Eukaryota</taxon>
        <taxon>Viridiplantae</taxon>
        <taxon>Streptophyta</taxon>
        <taxon>Embryophyta</taxon>
        <taxon>Tracheophyta</taxon>
        <taxon>Spermatophyta</taxon>
        <taxon>Magnoliopsida</taxon>
        <taxon>eudicotyledons</taxon>
        <taxon>Gunneridae</taxon>
        <taxon>Pentapetalae</taxon>
        <taxon>asterids</taxon>
        <taxon>lamiids</taxon>
        <taxon>Solanales</taxon>
        <taxon>Solanaceae</taxon>
        <taxon>Solanoideae</taxon>
        <taxon>Solaneae</taxon>
        <taxon>Solanum</taxon>
        <taxon>Solanum subgen. Lycopersicon</taxon>
    </lineage>
</organism>
<dbReference type="PANTHER" id="PTHR10791">
    <property type="entry name" value="RAG1-ACTIVATING PROTEIN 1"/>
    <property type="match status" value="1"/>
</dbReference>
<proteinExistence type="inferred from homology"/>
<dbReference type="Pfam" id="PF03083">
    <property type="entry name" value="MtN3_slv"/>
    <property type="match status" value="1"/>
</dbReference>
<sequence>MHEGTIYQAMEELPKYVPEQILAYEHSIDVIKCVDKPMSVYEPSSGAALSFTSIIVQPSLFPLPFCILGSKDTKTKSHGCVWYGSHGFARGRLGGLGGDRYSLPFVSPDNLLVTIVNSIGAGLEATYVLIFLIFAPKKEKAKICGYLVVVFSIVSCVALVSLLAFHGNKRKLLCGFAFTVSCIMMYGSPLSVMRRVIKSKSVEYMPFFLSLAVFICSLSWFFFALLGKDPFILVPNAIGTLLGAMQLILYAIYRASEVKKDEMNESVETRTGELQDKKLAYNEDA</sequence>
<feature type="transmembrane region" description="Helical" evidence="9">
    <location>
        <begin position="172"/>
        <end position="192"/>
    </location>
</feature>
<keyword evidence="5 9" id="KW-0812">Transmembrane</keyword>
<dbReference type="GO" id="GO:0008643">
    <property type="term" value="P:carbohydrate transport"/>
    <property type="evidence" value="ECO:0000318"/>
    <property type="project" value="GO_Central"/>
</dbReference>
<dbReference type="InParanoid" id="A0A3Q7G6L7"/>
<dbReference type="InterPro" id="IPR004316">
    <property type="entry name" value="SWEET_rpt"/>
</dbReference>
<keyword evidence="4 9" id="KW-0762">Sugar transport</keyword>
<dbReference type="GO" id="GO:0012505">
    <property type="term" value="C:endomembrane system"/>
    <property type="evidence" value="ECO:0007669"/>
    <property type="project" value="UniProtKB-SubCell"/>
</dbReference>
<dbReference type="Proteomes" id="UP000004994">
    <property type="component" value="Chromosome 4"/>
</dbReference>
<keyword evidence="3 9" id="KW-0813">Transport</keyword>
<evidence type="ECO:0000256" key="6">
    <source>
        <dbReference type="ARBA" id="ARBA00022737"/>
    </source>
</evidence>
<accession>A0A3Q7G6L7</accession>
<evidence type="ECO:0000256" key="3">
    <source>
        <dbReference type="ARBA" id="ARBA00022448"/>
    </source>
</evidence>
<keyword evidence="7 9" id="KW-1133">Transmembrane helix</keyword>
<reference evidence="11" key="1">
    <citation type="journal article" date="2012" name="Nature">
        <title>The tomato genome sequence provides insights into fleshy fruit evolution.</title>
        <authorList>
            <consortium name="Tomato Genome Consortium"/>
        </authorList>
    </citation>
    <scope>NUCLEOTIDE SEQUENCE [LARGE SCALE GENOMIC DNA]</scope>
    <source>
        <strain evidence="11">cv. Heinz 1706</strain>
    </source>
</reference>
<evidence type="ECO:0000256" key="9">
    <source>
        <dbReference type="RuleBase" id="RU910715"/>
    </source>
</evidence>
<evidence type="ECO:0000313" key="11">
    <source>
        <dbReference type="EnsemblPlants" id="Solyc04g064640.3.1"/>
    </source>
</evidence>
<reference evidence="11" key="2">
    <citation type="submission" date="2019-01" db="UniProtKB">
        <authorList>
            <consortium name="EnsemblPlants"/>
        </authorList>
    </citation>
    <scope>IDENTIFICATION</scope>
    <source>
        <strain evidence="11">cv. Heinz 1706</strain>
    </source>
</reference>
<dbReference type="InterPro" id="IPR047664">
    <property type="entry name" value="SWEET"/>
</dbReference>
<keyword evidence="12" id="KW-1185">Reference proteome</keyword>
<evidence type="ECO:0000256" key="1">
    <source>
        <dbReference type="ARBA" id="ARBA00004127"/>
    </source>
</evidence>
<dbReference type="Gene3D" id="1.20.1280.290">
    <property type="match status" value="1"/>
</dbReference>
<dbReference type="AlphaFoldDB" id="A0A3Q7G6L7"/>
<dbReference type="OMA" id="QILAYEH"/>
<feature type="transmembrane region" description="Helical" evidence="9">
    <location>
        <begin position="232"/>
        <end position="253"/>
    </location>
</feature>
<dbReference type="PANTHER" id="PTHR10791:SF139">
    <property type="entry name" value="BIDIRECTIONAL SUGAR TRANSPORTER SWEET"/>
    <property type="match status" value="1"/>
</dbReference>
<feature type="transmembrane region" description="Helical" evidence="9">
    <location>
        <begin position="111"/>
        <end position="134"/>
    </location>
</feature>
<evidence type="ECO:0000256" key="2">
    <source>
        <dbReference type="ARBA" id="ARBA00007809"/>
    </source>
</evidence>
<dbReference type="GO" id="GO:0051260">
    <property type="term" value="P:protein homooligomerization"/>
    <property type="evidence" value="ECO:0007669"/>
    <property type="project" value="UniProtKB-ARBA"/>
</dbReference>
<dbReference type="PaxDb" id="4081-Solyc04g064640.2.1"/>
<comment type="function">
    <text evidence="9">Mediates both low-affinity uptake and efflux of sugar across the membrane.</text>
</comment>
<dbReference type="Gramene" id="Solyc04g064640.3.1">
    <property type="protein sequence ID" value="Solyc04g064640.3.1"/>
    <property type="gene ID" value="Solyc04g064640.3"/>
</dbReference>
<evidence type="ECO:0000256" key="10">
    <source>
        <dbReference type="SAM" id="MobiDB-lite"/>
    </source>
</evidence>
<keyword evidence="8 9" id="KW-0472">Membrane</keyword>
<evidence type="ECO:0000256" key="5">
    <source>
        <dbReference type="ARBA" id="ARBA00022692"/>
    </source>
</evidence>